<dbReference type="EMBL" id="BMPG01000002">
    <property type="protein sequence ID" value="GGL62152.1"/>
    <property type="molecule type" value="Genomic_DNA"/>
</dbReference>
<keyword evidence="2 4" id="KW-0378">Hydrolase</keyword>
<dbReference type="PANTHER" id="PTHR43046:SF14">
    <property type="entry name" value="MUTT_NUDIX FAMILY PROTEIN"/>
    <property type="match status" value="1"/>
</dbReference>
<keyword evidence="5" id="KW-1185">Reference proteome</keyword>
<dbReference type="PROSITE" id="PS51462">
    <property type="entry name" value="NUDIX"/>
    <property type="match status" value="1"/>
</dbReference>
<evidence type="ECO:0000313" key="5">
    <source>
        <dbReference type="Proteomes" id="UP000607197"/>
    </source>
</evidence>
<dbReference type="InterPro" id="IPR015797">
    <property type="entry name" value="NUDIX_hydrolase-like_dom_sf"/>
</dbReference>
<evidence type="ECO:0000256" key="1">
    <source>
        <dbReference type="ARBA" id="ARBA00001946"/>
    </source>
</evidence>
<dbReference type="PANTHER" id="PTHR43046">
    <property type="entry name" value="GDP-MANNOSE MANNOSYL HYDROLASE"/>
    <property type="match status" value="1"/>
</dbReference>
<dbReference type="CDD" id="cd04688">
    <property type="entry name" value="NUDIX_Hydrolase"/>
    <property type="match status" value="1"/>
</dbReference>
<reference evidence="4" key="2">
    <citation type="submission" date="2020-09" db="EMBL/GenBank/DDBJ databases">
        <authorList>
            <person name="Sun Q."/>
            <person name="Ohkuma M."/>
        </authorList>
    </citation>
    <scope>NUCLEOTIDE SEQUENCE</scope>
    <source>
        <strain evidence="4">JCM 19596</strain>
    </source>
</reference>
<dbReference type="Pfam" id="PF00293">
    <property type="entry name" value="NUDIX"/>
    <property type="match status" value="1"/>
</dbReference>
<protein>
    <submittedName>
        <fullName evidence="4">NUDIX hydrolase</fullName>
    </submittedName>
</protein>
<dbReference type="Gene3D" id="3.90.79.10">
    <property type="entry name" value="Nucleoside Triphosphate Pyrophosphohydrolase"/>
    <property type="match status" value="1"/>
</dbReference>
<dbReference type="Proteomes" id="UP000607197">
    <property type="component" value="Unassembled WGS sequence"/>
</dbReference>
<reference evidence="4" key="1">
    <citation type="journal article" date="2014" name="Int. J. Syst. Evol. Microbiol.">
        <title>Complete genome sequence of Corynebacterium casei LMG S-19264T (=DSM 44701T), isolated from a smear-ripened cheese.</title>
        <authorList>
            <consortium name="US DOE Joint Genome Institute (JGI-PGF)"/>
            <person name="Walter F."/>
            <person name="Albersmeier A."/>
            <person name="Kalinowski J."/>
            <person name="Ruckert C."/>
        </authorList>
    </citation>
    <scope>NUCLEOTIDE SEQUENCE</scope>
    <source>
        <strain evidence="4">JCM 19596</strain>
    </source>
</reference>
<proteinExistence type="predicted"/>
<evidence type="ECO:0000259" key="3">
    <source>
        <dbReference type="PROSITE" id="PS51462"/>
    </source>
</evidence>
<sequence length="147" mass="16779">MPEDSWKHIRPVAVGVPTRANGDDVLVAEHETPDGETFYRPVGGGVDFNERSDDAVIREFREELDAAFAPEARLAVLENRFEWDGEARHELVFVYAGHLVDDELRERDNLTAHEPETGEEFPVVWKPLEDFYEGDTLYPDDLLPVLD</sequence>
<dbReference type="GO" id="GO:0016787">
    <property type="term" value="F:hydrolase activity"/>
    <property type="evidence" value="ECO:0007669"/>
    <property type="project" value="UniProtKB-KW"/>
</dbReference>
<comment type="caution">
    <text evidence="4">The sequence shown here is derived from an EMBL/GenBank/DDBJ whole genome shotgun (WGS) entry which is preliminary data.</text>
</comment>
<feature type="domain" description="Nudix hydrolase" evidence="3">
    <location>
        <begin position="7"/>
        <end position="147"/>
    </location>
</feature>
<evidence type="ECO:0000313" key="4">
    <source>
        <dbReference type="EMBL" id="GGL62152.1"/>
    </source>
</evidence>
<name>A0A830FJF2_9EURY</name>
<evidence type="ECO:0000256" key="2">
    <source>
        <dbReference type="ARBA" id="ARBA00022801"/>
    </source>
</evidence>
<dbReference type="SUPFAM" id="SSF55811">
    <property type="entry name" value="Nudix"/>
    <property type="match status" value="1"/>
</dbReference>
<accession>A0A830FJF2</accession>
<organism evidence="4 5">
    <name type="scientific">Halocalculus aciditolerans</name>
    <dbReference type="NCBI Taxonomy" id="1383812"/>
    <lineage>
        <taxon>Archaea</taxon>
        <taxon>Methanobacteriati</taxon>
        <taxon>Methanobacteriota</taxon>
        <taxon>Stenosarchaea group</taxon>
        <taxon>Halobacteria</taxon>
        <taxon>Halobacteriales</taxon>
        <taxon>Halobacteriaceae</taxon>
        <taxon>Halocalculus</taxon>
    </lineage>
</organism>
<dbReference type="AlphaFoldDB" id="A0A830FJF2"/>
<dbReference type="RefSeq" id="WP_188978565.1">
    <property type="nucleotide sequence ID" value="NZ_BMPG01000002.1"/>
</dbReference>
<comment type="cofactor">
    <cofactor evidence="1">
        <name>Mg(2+)</name>
        <dbReference type="ChEBI" id="CHEBI:18420"/>
    </cofactor>
</comment>
<gene>
    <name evidence="4" type="ORF">GCM10009039_20370</name>
</gene>
<dbReference type="OrthoDB" id="211338at2157"/>
<dbReference type="InterPro" id="IPR000086">
    <property type="entry name" value="NUDIX_hydrolase_dom"/>
</dbReference>